<dbReference type="GO" id="GO:0051701">
    <property type="term" value="P:biological process involved in interaction with host"/>
    <property type="evidence" value="ECO:0007669"/>
    <property type="project" value="TreeGrafter"/>
</dbReference>
<dbReference type="Gene3D" id="3.30.559.10">
    <property type="entry name" value="Chloramphenicol acetyltransferase-like domain"/>
    <property type="match status" value="1"/>
</dbReference>
<dbReference type="PANTHER" id="PTHR31650:SF1">
    <property type="entry name" value="WAX ESTER SYNTHASE_DIACYLGLYCEROL ACYLTRANSFERASE 4-RELATED"/>
    <property type="match status" value="1"/>
</dbReference>
<dbReference type="GO" id="GO:0006071">
    <property type="term" value="P:glycerol metabolic process"/>
    <property type="evidence" value="ECO:0007669"/>
    <property type="project" value="UniProtKB-KW"/>
</dbReference>
<dbReference type="PANTHER" id="PTHR31650">
    <property type="entry name" value="O-ACYLTRANSFERASE (WSD1-LIKE) FAMILY PROTEIN"/>
    <property type="match status" value="1"/>
</dbReference>
<dbReference type="GO" id="GO:0019432">
    <property type="term" value="P:triglyceride biosynthetic process"/>
    <property type="evidence" value="ECO:0007669"/>
    <property type="project" value="UniProtKB-UniPathway"/>
</dbReference>
<comment type="pathway">
    <text evidence="2">Lipid metabolism.</text>
</comment>
<dbReference type="RefSeq" id="WP_123234680.1">
    <property type="nucleotide sequence ID" value="NZ_RJSG01000002.1"/>
</dbReference>
<evidence type="ECO:0000256" key="2">
    <source>
        <dbReference type="ARBA" id="ARBA00005189"/>
    </source>
</evidence>
<keyword evidence="15" id="KW-1185">Reference proteome</keyword>
<evidence type="ECO:0000256" key="3">
    <source>
        <dbReference type="ARBA" id="ARBA00009587"/>
    </source>
</evidence>
<keyword evidence="7" id="KW-0319">Glycerol metabolism</keyword>
<dbReference type="InterPro" id="IPR004255">
    <property type="entry name" value="O-acyltransferase_WSD1_N"/>
</dbReference>
<evidence type="ECO:0000313" key="14">
    <source>
        <dbReference type="EMBL" id="RNL80178.1"/>
    </source>
</evidence>
<dbReference type="GO" id="GO:0071731">
    <property type="term" value="P:response to nitric oxide"/>
    <property type="evidence" value="ECO:0007669"/>
    <property type="project" value="TreeGrafter"/>
</dbReference>
<evidence type="ECO:0000313" key="15">
    <source>
        <dbReference type="Proteomes" id="UP000277094"/>
    </source>
</evidence>
<feature type="domain" description="O-acyltransferase WSD1 C-terminal" evidence="13">
    <location>
        <begin position="276"/>
        <end position="419"/>
    </location>
</feature>
<feature type="compositionally biased region" description="Pro residues" evidence="11">
    <location>
        <begin position="166"/>
        <end position="180"/>
    </location>
</feature>
<protein>
    <recommendedName>
        <fullName evidence="4">diacylglycerol O-acyltransferase</fullName>
        <ecNumber evidence="4">2.3.1.20</ecNumber>
    </recommendedName>
</protein>
<dbReference type="Pfam" id="PF06974">
    <property type="entry name" value="WS_DGAT_C"/>
    <property type="match status" value="1"/>
</dbReference>
<evidence type="ECO:0000256" key="6">
    <source>
        <dbReference type="ARBA" id="ARBA00022679"/>
    </source>
</evidence>
<feature type="domain" description="O-acyltransferase WSD1-like N-terminal" evidence="12">
    <location>
        <begin position="5"/>
        <end position="192"/>
    </location>
</feature>
<accession>A0A3N0DX27</accession>
<keyword evidence="6" id="KW-0808">Transferase</keyword>
<dbReference type="GO" id="GO:0004144">
    <property type="term" value="F:diacylglycerol O-acyltransferase activity"/>
    <property type="evidence" value="ECO:0007669"/>
    <property type="project" value="UniProtKB-EC"/>
</dbReference>
<comment type="caution">
    <text evidence="14">The sequence shown here is derived from an EMBL/GenBank/DDBJ whole genome shotgun (WGS) entry which is preliminary data.</text>
</comment>
<proteinExistence type="inferred from homology"/>
<evidence type="ECO:0000256" key="5">
    <source>
        <dbReference type="ARBA" id="ARBA00022516"/>
    </source>
</evidence>
<evidence type="ECO:0000259" key="13">
    <source>
        <dbReference type="Pfam" id="PF06974"/>
    </source>
</evidence>
<evidence type="ECO:0000256" key="11">
    <source>
        <dbReference type="SAM" id="MobiDB-lite"/>
    </source>
</evidence>
<sequence>MSTRLGALDAAFLHIEDRSNRMQLAGILVFDGAAPTFSEFREAVETRLPSLPHFRQRLTGGLGGLLRPSWTPDAEFDLDYHLRRTAVPSPGGRTELLALVDELTSAPLDLQRPLWEMTLVEGLEDGHFGIALKVHHCMVDGLSIMQIFATLFSADPASDSPLALAAPPPRQAAPTAPRPPLTERLGRAAASVRVAPRTRFNTGPSGPTRATDFTTVPLEEIHRTRRAFGTTVNNLVLATVTGALRRYLERHDELVPELYAFVPVNRRTDAGPGFHGNQIGMTYPALPVGEADPVARVAKVVASVAECVRTGQADDTAALLSVSGLAPEPVAAALNRLIQFDGGLFNLTVTNVPGPPVPVYFLGRRLLRIIGSTPLTKRHALTIAVLSYAGELTFSVTTDPRRLPDGSDLVADLADELVLLTATAAALEPTTRSTR</sequence>
<dbReference type="InterPro" id="IPR023213">
    <property type="entry name" value="CAT-like_dom_sf"/>
</dbReference>
<evidence type="ECO:0000256" key="10">
    <source>
        <dbReference type="ARBA" id="ARBA00048109"/>
    </source>
</evidence>
<dbReference type="Pfam" id="PF03007">
    <property type="entry name" value="WS_DGAT_cat"/>
    <property type="match status" value="1"/>
</dbReference>
<feature type="region of interest" description="Disordered" evidence="11">
    <location>
        <begin position="162"/>
        <end position="182"/>
    </location>
</feature>
<evidence type="ECO:0000256" key="4">
    <source>
        <dbReference type="ARBA" id="ARBA00013244"/>
    </source>
</evidence>
<dbReference type="Gene3D" id="3.30.559.30">
    <property type="entry name" value="Nonribosomal peptide synthetase, condensation domain"/>
    <property type="match status" value="1"/>
</dbReference>
<evidence type="ECO:0000256" key="8">
    <source>
        <dbReference type="ARBA" id="ARBA00023098"/>
    </source>
</evidence>
<comment type="catalytic activity">
    <reaction evidence="10">
        <text>an acyl-CoA + a 1,2-diacyl-sn-glycerol = a triacyl-sn-glycerol + CoA</text>
        <dbReference type="Rhea" id="RHEA:10868"/>
        <dbReference type="ChEBI" id="CHEBI:17815"/>
        <dbReference type="ChEBI" id="CHEBI:57287"/>
        <dbReference type="ChEBI" id="CHEBI:58342"/>
        <dbReference type="ChEBI" id="CHEBI:64615"/>
        <dbReference type="EC" id="2.3.1.20"/>
    </reaction>
</comment>
<dbReference type="InterPro" id="IPR045034">
    <property type="entry name" value="O-acyltransferase_WSD1-like"/>
</dbReference>
<evidence type="ECO:0000259" key="12">
    <source>
        <dbReference type="Pfam" id="PF03007"/>
    </source>
</evidence>
<organism evidence="14 15">
    <name type="scientific">Nocardioides marmorisolisilvae</name>
    <dbReference type="NCBI Taxonomy" id="1542737"/>
    <lineage>
        <taxon>Bacteria</taxon>
        <taxon>Bacillati</taxon>
        <taxon>Actinomycetota</taxon>
        <taxon>Actinomycetes</taxon>
        <taxon>Propionibacteriales</taxon>
        <taxon>Nocardioidaceae</taxon>
        <taxon>Nocardioides</taxon>
    </lineage>
</organism>
<dbReference type="InterPro" id="IPR009721">
    <property type="entry name" value="O-acyltransferase_WSD1_C"/>
</dbReference>
<evidence type="ECO:0000256" key="7">
    <source>
        <dbReference type="ARBA" id="ARBA00022798"/>
    </source>
</evidence>
<reference evidence="14 15" key="1">
    <citation type="submission" date="2018-11" db="EMBL/GenBank/DDBJ databases">
        <authorList>
            <person name="Li F."/>
        </authorList>
    </citation>
    <scope>NUCLEOTIDE SEQUENCE [LARGE SCALE GENOMIC DNA]</scope>
    <source>
        <strain evidence="14 15">KIS18-7</strain>
    </source>
</reference>
<dbReference type="GO" id="GO:0005886">
    <property type="term" value="C:plasma membrane"/>
    <property type="evidence" value="ECO:0007669"/>
    <property type="project" value="TreeGrafter"/>
</dbReference>
<comment type="pathway">
    <text evidence="1">Glycerolipid metabolism; triacylglycerol biosynthesis.</text>
</comment>
<dbReference type="Proteomes" id="UP000277094">
    <property type="component" value="Unassembled WGS sequence"/>
</dbReference>
<dbReference type="OrthoDB" id="9810950at2"/>
<dbReference type="EMBL" id="RJSG01000002">
    <property type="protein sequence ID" value="RNL80178.1"/>
    <property type="molecule type" value="Genomic_DNA"/>
</dbReference>
<dbReference type="UniPathway" id="UPA00282"/>
<dbReference type="GO" id="GO:0001666">
    <property type="term" value="P:response to hypoxia"/>
    <property type="evidence" value="ECO:0007669"/>
    <property type="project" value="TreeGrafter"/>
</dbReference>
<dbReference type="EC" id="2.3.1.20" evidence="4"/>
<keyword evidence="5" id="KW-0444">Lipid biosynthesis</keyword>
<keyword evidence="9" id="KW-0012">Acyltransferase</keyword>
<gene>
    <name evidence="14" type="ORF">EFL95_14865</name>
</gene>
<evidence type="ECO:0000256" key="1">
    <source>
        <dbReference type="ARBA" id="ARBA00004771"/>
    </source>
</evidence>
<name>A0A3N0DX27_9ACTN</name>
<comment type="similarity">
    <text evidence="3">Belongs to the long-chain O-acyltransferase family.</text>
</comment>
<dbReference type="SUPFAM" id="SSF52777">
    <property type="entry name" value="CoA-dependent acyltransferases"/>
    <property type="match status" value="2"/>
</dbReference>
<dbReference type="AlphaFoldDB" id="A0A3N0DX27"/>
<keyword evidence="8" id="KW-0443">Lipid metabolism</keyword>
<evidence type="ECO:0000256" key="9">
    <source>
        <dbReference type="ARBA" id="ARBA00023315"/>
    </source>
</evidence>